<organism evidence="3 4">
    <name type="scientific">Anaerobacillus arseniciselenatis</name>
    <dbReference type="NCBI Taxonomy" id="85682"/>
    <lineage>
        <taxon>Bacteria</taxon>
        <taxon>Bacillati</taxon>
        <taxon>Bacillota</taxon>
        <taxon>Bacilli</taxon>
        <taxon>Bacillales</taxon>
        <taxon>Bacillaceae</taxon>
        <taxon>Anaerobacillus</taxon>
    </lineage>
</organism>
<evidence type="ECO:0000313" key="4">
    <source>
        <dbReference type="Proteomes" id="UP000180098"/>
    </source>
</evidence>
<feature type="signal peptide" evidence="2">
    <location>
        <begin position="1"/>
        <end position="21"/>
    </location>
</feature>
<feature type="region of interest" description="Disordered" evidence="1">
    <location>
        <begin position="23"/>
        <end position="71"/>
    </location>
</feature>
<sequence>MKKLSLLFLMLALAMALTLTGCSDSEDTTADEPSGEEPAGEEPAGEEPADEEPATDEPAGDTQYDDGRYRGTYGDRNLEQVGIQFDIEDNVFTAVSFRQLAHGGNDYRGMEEGEPMYALKQLYVEAAEYLVGKPLEAVNDLYSPGDIIEDIDGFSSATIRANKIVSAINDGLNRGLYSPVGEFSTEIGSYDDGRYRGVYTDRDLEQVGIQFDIEDNVFTAVSFRQLAHGGNDYRGMEEGEPMYALKQLYEEAAEYLIGKPLEAVFDLHSPGDIIEDIDGFSSATIRSNKIFSAVMDGLNRGLYSPAGEFSRDIGEYEDGRYRGIYSDRSLEQVGVQFEIEDNVFTSISFRQLAHGGNDYRGMEEGEPMYALKQLYEEAAEYLVGQPLEAVFDLHTPGEIIDDIDGFSSATIRSNKIFSAIMDGLNRGIY</sequence>
<evidence type="ECO:0000256" key="1">
    <source>
        <dbReference type="SAM" id="MobiDB-lite"/>
    </source>
</evidence>
<evidence type="ECO:0000256" key="2">
    <source>
        <dbReference type="SAM" id="SignalP"/>
    </source>
</evidence>
<dbReference type="RefSeq" id="WP_071314765.1">
    <property type="nucleotide sequence ID" value="NZ_MLQQ01000055.1"/>
</dbReference>
<dbReference type="AlphaFoldDB" id="A0A1S2L7E1"/>
<evidence type="ECO:0008006" key="5">
    <source>
        <dbReference type="Google" id="ProtNLM"/>
    </source>
</evidence>
<accession>A0A1S2L7E1</accession>
<dbReference type="Proteomes" id="UP000180098">
    <property type="component" value="Unassembled WGS sequence"/>
</dbReference>
<dbReference type="Gene3D" id="3.90.1010.20">
    <property type="match status" value="3"/>
</dbReference>
<gene>
    <name evidence="3" type="ORF">BKP35_17980</name>
</gene>
<protein>
    <recommendedName>
        <fullName evidence="5">FMN-binding domain-containing protein</fullName>
    </recommendedName>
</protein>
<feature type="compositionally biased region" description="Acidic residues" evidence="1">
    <location>
        <begin position="24"/>
        <end position="59"/>
    </location>
</feature>
<proteinExistence type="predicted"/>
<keyword evidence="2" id="KW-0732">Signal</keyword>
<name>A0A1S2L7E1_9BACI</name>
<comment type="caution">
    <text evidence="3">The sequence shown here is derived from an EMBL/GenBank/DDBJ whole genome shotgun (WGS) entry which is preliminary data.</text>
</comment>
<reference evidence="3 4" key="1">
    <citation type="submission" date="2016-10" db="EMBL/GenBank/DDBJ databases">
        <title>Draft genome sequences of four alkaliphilic bacteria belonging to the Anaerobacillus genus.</title>
        <authorList>
            <person name="Bassil N.M."/>
            <person name="Lloyd J.R."/>
        </authorList>
    </citation>
    <scope>NUCLEOTIDE SEQUENCE [LARGE SCALE GENOMIC DNA]</scope>
    <source>
        <strain evidence="3 4">DSM 15340</strain>
    </source>
</reference>
<dbReference type="PROSITE" id="PS51257">
    <property type="entry name" value="PROKAR_LIPOPROTEIN"/>
    <property type="match status" value="1"/>
</dbReference>
<dbReference type="EMBL" id="MLQQ01000055">
    <property type="protein sequence ID" value="OIJ08220.1"/>
    <property type="molecule type" value="Genomic_DNA"/>
</dbReference>
<keyword evidence="4" id="KW-1185">Reference proteome</keyword>
<feature type="chain" id="PRO_5038456944" description="FMN-binding domain-containing protein" evidence="2">
    <location>
        <begin position="22"/>
        <end position="429"/>
    </location>
</feature>
<evidence type="ECO:0000313" key="3">
    <source>
        <dbReference type="EMBL" id="OIJ08220.1"/>
    </source>
</evidence>